<dbReference type="Proteomes" id="UP001145114">
    <property type="component" value="Unassembled WGS sequence"/>
</dbReference>
<evidence type="ECO:0000313" key="2">
    <source>
        <dbReference type="Proteomes" id="UP001145114"/>
    </source>
</evidence>
<evidence type="ECO:0000313" key="1">
    <source>
        <dbReference type="EMBL" id="KAJ1668999.1"/>
    </source>
</evidence>
<dbReference type="EMBL" id="JAMZIH010010264">
    <property type="protein sequence ID" value="KAJ1668999.1"/>
    <property type="molecule type" value="Genomic_DNA"/>
</dbReference>
<comment type="caution">
    <text evidence="1">The sequence shown here is derived from an EMBL/GenBank/DDBJ whole genome shotgun (WGS) entry which is preliminary data.</text>
</comment>
<keyword evidence="2" id="KW-1185">Reference proteome</keyword>
<name>A0ACC1H5Z1_9FUNG</name>
<proteinExistence type="predicted"/>
<sequence length="162" mass="18643">MVEPETLEGYRQELKEQFPDASPLSSLPNADEVARNEEEHDQFSGTHYFLSIRALLRYTHRSVVNDLESLLYVLIHFVAKDSEALRNTPVWVKHQPAKDQALLKAAAFMNINKLYKWTGLDDLREPCLGFLQDLARRLFIDKDKGTSIMGRVLNDAKTDPRE</sequence>
<reference evidence="1" key="1">
    <citation type="submission" date="2022-06" db="EMBL/GenBank/DDBJ databases">
        <title>Phylogenomic reconstructions and comparative analyses of Kickxellomycotina fungi.</title>
        <authorList>
            <person name="Reynolds N.K."/>
            <person name="Stajich J.E."/>
            <person name="Barry K."/>
            <person name="Grigoriev I.V."/>
            <person name="Crous P."/>
            <person name="Smith M.E."/>
        </authorList>
    </citation>
    <scope>NUCLEOTIDE SEQUENCE</scope>
    <source>
        <strain evidence="1">RSA 2271</strain>
    </source>
</reference>
<protein>
    <submittedName>
        <fullName evidence="1">Uncharacterized protein</fullName>
    </submittedName>
</protein>
<feature type="non-terminal residue" evidence="1">
    <location>
        <position position="162"/>
    </location>
</feature>
<organism evidence="1 2">
    <name type="scientific">Spiromyces aspiralis</name>
    <dbReference type="NCBI Taxonomy" id="68401"/>
    <lineage>
        <taxon>Eukaryota</taxon>
        <taxon>Fungi</taxon>
        <taxon>Fungi incertae sedis</taxon>
        <taxon>Zoopagomycota</taxon>
        <taxon>Kickxellomycotina</taxon>
        <taxon>Kickxellomycetes</taxon>
        <taxon>Kickxellales</taxon>
        <taxon>Kickxellaceae</taxon>
        <taxon>Spiromyces</taxon>
    </lineage>
</organism>
<gene>
    <name evidence="1" type="ORF">EV182_008960</name>
</gene>
<accession>A0ACC1H5Z1</accession>